<evidence type="ECO:0000259" key="1">
    <source>
        <dbReference type="Pfam" id="PF00149"/>
    </source>
</evidence>
<dbReference type="Proteomes" id="UP000184192">
    <property type="component" value="Unassembled WGS sequence"/>
</dbReference>
<dbReference type="InterPro" id="IPR029052">
    <property type="entry name" value="Metallo-depent_PP-like"/>
</dbReference>
<organism evidence="2 3">
    <name type="scientific">Bacteroides stercorirosoris</name>
    <dbReference type="NCBI Taxonomy" id="871324"/>
    <lineage>
        <taxon>Bacteria</taxon>
        <taxon>Pseudomonadati</taxon>
        <taxon>Bacteroidota</taxon>
        <taxon>Bacteroidia</taxon>
        <taxon>Bacteroidales</taxon>
        <taxon>Bacteroidaceae</taxon>
        <taxon>Bacteroides</taxon>
    </lineage>
</organism>
<dbReference type="Pfam" id="PF00149">
    <property type="entry name" value="Metallophos"/>
    <property type="match status" value="1"/>
</dbReference>
<keyword evidence="3" id="KW-1185">Reference proteome</keyword>
<sequence>MCTKESKMNYKFDGSKVYFTSDTHFYHSNIIDFCKRPFKNVEDMNETLIENWNRVVGQDDIVFHLGNFCLGGSHEWTKILNRLNGKIYLILGNHDLKNIRQGYASRFELTSMQMHIEVDKQKIYLNHYPFLCYGGAYRNMWQLFGHVHTSKNNTGKDASRLDMLFPTQYDVGVDNNDFTPVSYEQVKRIIQKQVEQANKNK</sequence>
<dbReference type="SUPFAM" id="SSF56300">
    <property type="entry name" value="Metallo-dependent phosphatases"/>
    <property type="match status" value="1"/>
</dbReference>
<dbReference type="GO" id="GO:0016787">
    <property type="term" value="F:hydrolase activity"/>
    <property type="evidence" value="ECO:0007669"/>
    <property type="project" value="InterPro"/>
</dbReference>
<feature type="domain" description="Calcineurin-like phosphoesterase" evidence="1">
    <location>
        <begin position="16"/>
        <end position="146"/>
    </location>
</feature>
<accession>A0A1M6LRK9</accession>
<dbReference type="EMBL" id="FQZN01000054">
    <property type="protein sequence ID" value="SHJ73878.1"/>
    <property type="molecule type" value="Genomic_DNA"/>
</dbReference>
<proteinExistence type="predicted"/>
<dbReference type="eggNOG" id="COG4186">
    <property type="taxonomic scope" value="Bacteria"/>
</dbReference>
<dbReference type="CDD" id="cd07390">
    <property type="entry name" value="MPP_AQ1575"/>
    <property type="match status" value="1"/>
</dbReference>
<evidence type="ECO:0000313" key="3">
    <source>
        <dbReference type="Proteomes" id="UP000184192"/>
    </source>
</evidence>
<reference evidence="3" key="1">
    <citation type="submission" date="2016-11" db="EMBL/GenBank/DDBJ databases">
        <authorList>
            <person name="Varghese N."/>
            <person name="Submissions S."/>
        </authorList>
    </citation>
    <scope>NUCLEOTIDE SEQUENCE [LARGE SCALE GENOMIC DNA]</scope>
    <source>
        <strain evidence="3">DSM 26884</strain>
    </source>
</reference>
<name>A0A1M6LRK9_9BACE</name>
<dbReference type="AlphaFoldDB" id="A0A1M6LRK9"/>
<evidence type="ECO:0000313" key="2">
    <source>
        <dbReference type="EMBL" id="SHJ73878.1"/>
    </source>
</evidence>
<dbReference type="InterPro" id="IPR004843">
    <property type="entry name" value="Calcineurin-like_PHP"/>
</dbReference>
<gene>
    <name evidence="2" type="ORF">SAMN05444350_1545</name>
</gene>
<dbReference type="Gene3D" id="3.60.21.10">
    <property type="match status" value="1"/>
</dbReference>
<protein>
    <submittedName>
        <fullName evidence="2">Calcineurin-like phosphoesterase superfamily protein</fullName>
    </submittedName>
</protein>